<reference evidence="2 3" key="1">
    <citation type="submission" date="2016-10" db="EMBL/GenBank/DDBJ databases">
        <authorList>
            <person name="de Groot N.N."/>
        </authorList>
    </citation>
    <scope>NUCLEOTIDE SEQUENCE [LARGE SCALE GENOMIC DNA]</scope>
    <source>
        <strain evidence="2 3">DSM 43941</strain>
    </source>
</reference>
<feature type="transmembrane region" description="Helical" evidence="1">
    <location>
        <begin position="156"/>
        <end position="174"/>
    </location>
</feature>
<evidence type="ECO:0000313" key="2">
    <source>
        <dbReference type="EMBL" id="SDT33995.1"/>
    </source>
</evidence>
<dbReference type="RefSeq" id="WP_092545496.1">
    <property type="nucleotide sequence ID" value="NZ_BOMJ01000005.1"/>
</dbReference>
<gene>
    <name evidence="2" type="ORF">SAMN04489716_3360</name>
</gene>
<feature type="transmembrane region" description="Helical" evidence="1">
    <location>
        <begin position="230"/>
        <end position="247"/>
    </location>
</feature>
<evidence type="ECO:0008006" key="4">
    <source>
        <dbReference type="Google" id="ProtNLM"/>
    </source>
</evidence>
<dbReference type="STRING" id="113562.SAMN04489716_3360"/>
<name>A0A1H1ZJM5_9ACTN</name>
<dbReference type="AlphaFoldDB" id="A0A1H1ZJM5"/>
<feature type="transmembrane region" description="Helical" evidence="1">
    <location>
        <begin position="87"/>
        <end position="114"/>
    </location>
</feature>
<sequence>MSRVLLVQLRRFGAPGALLILLAGTVSLFLARGEWSGGWMSLAMSQRDYLMLLSPLALAIGAWLARREHRAKTAELFAGTPRPHHQRILLTLTAVGLAVTAAYLAVLAVSVPWIVTTASYLPGAVFGVVAVGVLVMLASAWIGLAMGRLLPSPATAPALAVAGFVVILAAPMGFKQDWLAVLASPTWGMNPFSEFQTVPLLVSAAQAILALSLIVAAAVAITASRWQTRAAAVLPVVLGLAVSLAVVPRDYNRIMIDPVAQELVCTDDAPRVCVGRVHSRLLPEITPKAREALALLAKLPNAPTTVQEDTTNYLDENAVKAFDSEAVGFQVDVDRNGHLADADHLVNRLLWAGGANFTGCPQGNVSAVARASGAWLAGRPPVDDPFDAGVFDETGKPYTVTPEATVLWENLRKLPEAEALAKVAAVRKAGVECTDMSGLLE</sequence>
<proteinExistence type="predicted"/>
<keyword evidence="1" id="KW-0472">Membrane</keyword>
<feature type="transmembrane region" description="Helical" evidence="1">
    <location>
        <begin position="200"/>
        <end position="223"/>
    </location>
</feature>
<keyword evidence="1" id="KW-0812">Transmembrane</keyword>
<evidence type="ECO:0000256" key="1">
    <source>
        <dbReference type="SAM" id="Phobius"/>
    </source>
</evidence>
<organism evidence="2 3">
    <name type="scientific">Actinoplanes derwentensis</name>
    <dbReference type="NCBI Taxonomy" id="113562"/>
    <lineage>
        <taxon>Bacteria</taxon>
        <taxon>Bacillati</taxon>
        <taxon>Actinomycetota</taxon>
        <taxon>Actinomycetes</taxon>
        <taxon>Micromonosporales</taxon>
        <taxon>Micromonosporaceae</taxon>
        <taxon>Actinoplanes</taxon>
    </lineage>
</organism>
<keyword evidence="1" id="KW-1133">Transmembrane helix</keyword>
<feature type="transmembrane region" description="Helical" evidence="1">
    <location>
        <begin position="49"/>
        <end position="66"/>
    </location>
</feature>
<evidence type="ECO:0000313" key="3">
    <source>
        <dbReference type="Proteomes" id="UP000198688"/>
    </source>
</evidence>
<feature type="transmembrane region" description="Helical" evidence="1">
    <location>
        <begin position="120"/>
        <end position="144"/>
    </location>
</feature>
<dbReference type="Proteomes" id="UP000198688">
    <property type="component" value="Chromosome I"/>
</dbReference>
<feature type="transmembrane region" description="Helical" evidence="1">
    <location>
        <begin position="12"/>
        <end position="29"/>
    </location>
</feature>
<accession>A0A1H1ZJM5</accession>
<keyword evidence="3" id="KW-1185">Reference proteome</keyword>
<dbReference type="EMBL" id="LT629758">
    <property type="protein sequence ID" value="SDT33995.1"/>
    <property type="molecule type" value="Genomic_DNA"/>
</dbReference>
<protein>
    <recommendedName>
        <fullName evidence="4">ABC-type transport system involved in multi-copper enzyme maturation, permease component</fullName>
    </recommendedName>
</protein>
<dbReference type="OrthoDB" id="3402382at2"/>